<sequence length="438" mass="50086">MLNSAYVPSNDRQALRDYYYQVKARTAWCVKMGKSAILQTPEYLSRATMRLPMNLRSKHQQERRKIAREHRLCFNCLKTNHQVKKCPSTKRCLKERCGRPHHTLLHEDLRVESPPGLTSNESSFIQPSASPKESARHPEPVSNSLPIVPTNINQVCFQPQRKVFLQVLPVQIHSQLQGNLVDTYAVLDPGSDSTLIRKDLAERLQLVGEAYRLNINTVGNEATTQTLDRLSKKRTVEQWNHLSDVDLPEFLGCDVIIPIGADMDHMLIHLEVRQGKRDEPIAVKTPLGWTLFGNVNQGRCETISANSLASDRETTLQHQIERFLEIDSYVTSLSVEDKTALAILESNTIKQEGHYKTALLWKCEPVLPNNYAMTVSTLHSTEKKLKKNPELAEKYKNVINDYVTKRRAQRMTQEEAKVITPKTWYFPHHAVVNPDKPE</sequence>
<evidence type="ECO:0008006" key="4">
    <source>
        <dbReference type="Google" id="ProtNLM"/>
    </source>
</evidence>
<dbReference type="STRING" id="50429.A0A2B4SD82"/>
<evidence type="ECO:0000313" key="3">
    <source>
        <dbReference type="Proteomes" id="UP000225706"/>
    </source>
</evidence>
<name>A0A2B4SD82_STYPI</name>
<dbReference type="EMBL" id="LSMT01000113">
    <property type="protein sequence ID" value="PFX27003.1"/>
    <property type="molecule type" value="Genomic_DNA"/>
</dbReference>
<evidence type="ECO:0000256" key="1">
    <source>
        <dbReference type="SAM" id="MobiDB-lite"/>
    </source>
</evidence>
<organism evidence="2 3">
    <name type="scientific">Stylophora pistillata</name>
    <name type="common">Smooth cauliflower coral</name>
    <dbReference type="NCBI Taxonomy" id="50429"/>
    <lineage>
        <taxon>Eukaryota</taxon>
        <taxon>Metazoa</taxon>
        <taxon>Cnidaria</taxon>
        <taxon>Anthozoa</taxon>
        <taxon>Hexacorallia</taxon>
        <taxon>Scleractinia</taxon>
        <taxon>Astrocoeniina</taxon>
        <taxon>Pocilloporidae</taxon>
        <taxon>Stylophora</taxon>
    </lineage>
</organism>
<dbReference type="InterPro" id="IPR036875">
    <property type="entry name" value="Znf_CCHC_sf"/>
</dbReference>
<reference evidence="3" key="1">
    <citation type="journal article" date="2017" name="bioRxiv">
        <title>Comparative analysis of the genomes of Stylophora pistillata and Acropora digitifera provides evidence for extensive differences between species of corals.</title>
        <authorList>
            <person name="Voolstra C.R."/>
            <person name="Li Y."/>
            <person name="Liew Y.J."/>
            <person name="Baumgarten S."/>
            <person name="Zoccola D."/>
            <person name="Flot J.-F."/>
            <person name="Tambutte S."/>
            <person name="Allemand D."/>
            <person name="Aranda M."/>
        </authorList>
    </citation>
    <scope>NUCLEOTIDE SEQUENCE [LARGE SCALE GENOMIC DNA]</scope>
</reference>
<protein>
    <recommendedName>
        <fullName evidence="4">CCHC-type domain-containing protein</fullName>
    </recommendedName>
</protein>
<keyword evidence="3" id="KW-1185">Reference proteome</keyword>
<dbReference type="AlphaFoldDB" id="A0A2B4SD82"/>
<dbReference type="GO" id="GO:0003676">
    <property type="term" value="F:nucleic acid binding"/>
    <property type="evidence" value="ECO:0007669"/>
    <property type="project" value="InterPro"/>
</dbReference>
<accession>A0A2B4SD82</accession>
<dbReference type="OrthoDB" id="5983040at2759"/>
<dbReference type="PANTHER" id="PTHR47331:SF5">
    <property type="entry name" value="RIBONUCLEASE H"/>
    <property type="match status" value="1"/>
</dbReference>
<dbReference type="Proteomes" id="UP000225706">
    <property type="component" value="Unassembled WGS sequence"/>
</dbReference>
<feature type="compositionally biased region" description="Polar residues" evidence="1">
    <location>
        <begin position="116"/>
        <end position="131"/>
    </location>
</feature>
<proteinExistence type="predicted"/>
<feature type="region of interest" description="Disordered" evidence="1">
    <location>
        <begin position="108"/>
        <end position="142"/>
    </location>
</feature>
<comment type="caution">
    <text evidence="2">The sequence shown here is derived from an EMBL/GenBank/DDBJ whole genome shotgun (WGS) entry which is preliminary data.</text>
</comment>
<gene>
    <name evidence="2" type="ORF">AWC38_SpisGene8307</name>
</gene>
<evidence type="ECO:0000313" key="2">
    <source>
        <dbReference type="EMBL" id="PFX27003.1"/>
    </source>
</evidence>
<dbReference type="GO" id="GO:0008270">
    <property type="term" value="F:zinc ion binding"/>
    <property type="evidence" value="ECO:0007669"/>
    <property type="project" value="InterPro"/>
</dbReference>
<dbReference type="PANTHER" id="PTHR47331">
    <property type="entry name" value="PHD-TYPE DOMAIN-CONTAINING PROTEIN"/>
    <property type="match status" value="1"/>
</dbReference>
<dbReference type="SUPFAM" id="SSF57756">
    <property type="entry name" value="Retrovirus zinc finger-like domains"/>
    <property type="match status" value="1"/>
</dbReference>